<reference evidence="1 2" key="1">
    <citation type="submission" date="2018-06" db="EMBL/GenBank/DDBJ databases">
        <title>Genomic Encyclopedia of Type Strains, Phase IV (KMG-IV): sequencing the most valuable type-strain genomes for metagenomic binning, comparative biology and taxonomic classification.</title>
        <authorList>
            <person name="Goeker M."/>
        </authorList>
    </citation>
    <scope>NUCLEOTIDE SEQUENCE [LARGE SCALE GENOMIC DNA]</scope>
    <source>
        <strain evidence="1 2">DSM 45521</strain>
    </source>
</reference>
<dbReference type="Proteomes" id="UP000247591">
    <property type="component" value="Unassembled WGS sequence"/>
</dbReference>
<keyword evidence="2" id="KW-1185">Reference proteome</keyword>
<comment type="caution">
    <text evidence="1">The sequence shown here is derived from an EMBL/GenBank/DDBJ whole genome shotgun (WGS) entry which is preliminary data.</text>
</comment>
<dbReference type="NCBIfam" id="NF038161">
    <property type="entry name" value="lant_II_LchA2"/>
    <property type="match status" value="1"/>
</dbReference>
<sequence>MAVDKAGRYDESELIALNETEAAGGTHPTTISLASALSVALCPTFKCTGVDGGCG</sequence>
<organism evidence="1 2">
    <name type="scientific">Williamsia limnetica</name>
    <dbReference type="NCBI Taxonomy" id="882452"/>
    <lineage>
        <taxon>Bacteria</taxon>
        <taxon>Bacillati</taxon>
        <taxon>Actinomycetota</taxon>
        <taxon>Actinomycetes</taxon>
        <taxon>Mycobacteriales</taxon>
        <taxon>Nocardiaceae</taxon>
        <taxon>Williamsia</taxon>
    </lineage>
</organism>
<name>A0A318RJD5_WILLI</name>
<proteinExistence type="predicted"/>
<evidence type="ECO:0000313" key="1">
    <source>
        <dbReference type="EMBL" id="PYE17901.1"/>
    </source>
</evidence>
<gene>
    <name evidence="1" type="ORF">DFR67_10546</name>
</gene>
<evidence type="ECO:0000313" key="2">
    <source>
        <dbReference type="Proteomes" id="UP000247591"/>
    </source>
</evidence>
<protein>
    <submittedName>
        <fullName evidence="1">Uncharacterized protein</fullName>
    </submittedName>
</protein>
<dbReference type="EMBL" id="QJSP01000005">
    <property type="protein sequence ID" value="PYE17901.1"/>
    <property type="molecule type" value="Genomic_DNA"/>
</dbReference>
<dbReference type="AlphaFoldDB" id="A0A318RJD5"/>
<dbReference type="RefSeq" id="WP_168187149.1">
    <property type="nucleotide sequence ID" value="NZ_QJSP01000005.1"/>
</dbReference>
<accession>A0A318RJD5</accession>